<dbReference type="InParanoid" id="A0A1C7NGJ2"/>
<gene>
    <name evidence="4" type="ORF">A0J61_03735</name>
</gene>
<feature type="signal peptide" evidence="2">
    <location>
        <begin position="1"/>
        <end position="20"/>
    </location>
</feature>
<evidence type="ECO:0000256" key="1">
    <source>
        <dbReference type="ARBA" id="ARBA00022729"/>
    </source>
</evidence>
<dbReference type="InterPro" id="IPR018466">
    <property type="entry name" value="Kre9/Knh1-like_N"/>
</dbReference>
<dbReference type="AlphaFoldDB" id="A0A1C7NGJ2"/>
<dbReference type="Proteomes" id="UP000093000">
    <property type="component" value="Unassembled WGS sequence"/>
</dbReference>
<accession>A0A1C7NGJ2</accession>
<evidence type="ECO:0000313" key="4">
    <source>
        <dbReference type="EMBL" id="OBZ88213.1"/>
    </source>
</evidence>
<dbReference type="Pfam" id="PF10342">
    <property type="entry name" value="Kre9_KNH"/>
    <property type="match status" value="1"/>
</dbReference>
<dbReference type="STRING" id="101091.A0A1C7NGJ2"/>
<feature type="domain" description="Yeast cell wall synthesis Kre9/Knh1-like N-terminal" evidence="3">
    <location>
        <begin position="27"/>
        <end position="116"/>
    </location>
</feature>
<organism evidence="4 5">
    <name type="scientific">Choanephora cucurbitarum</name>
    <dbReference type="NCBI Taxonomy" id="101091"/>
    <lineage>
        <taxon>Eukaryota</taxon>
        <taxon>Fungi</taxon>
        <taxon>Fungi incertae sedis</taxon>
        <taxon>Mucoromycota</taxon>
        <taxon>Mucoromycotina</taxon>
        <taxon>Mucoromycetes</taxon>
        <taxon>Mucorales</taxon>
        <taxon>Mucorineae</taxon>
        <taxon>Choanephoraceae</taxon>
        <taxon>Choanephoroideae</taxon>
        <taxon>Choanephora</taxon>
    </lineage>
</organism>
<dbReference type="EMBL" id="LUGH01000167">
    <property type="protein sequence ID" value="OBZ88213.1"/>
    <property type="molecule type" value="Genomic_DNA"/>
</dbReference>
<comment type="caution">
    <text evidence="4">The sequence shown here is derived from an EMBL/GenBank/DDBJ whole genome shotgun (WGS) entry which is preliminary data.</text>
</comment>
<proteinExistence type="predicted"/>
<keyword evidence="5" id="KW-1185">Reference proteome</keyword>
<evidence type="ECO:0000256" key="2">
    <source>
        <dbReference type="SAM" id="SignalP"/>
    </source>
</evidence>
<sequence length="127" mass="14289">MKYFAAILVLLVCLIANVCAKIEVSLPDKDSVWVSGSPGLVHWTSSESDAGYDCEIEIVNVHNQNVALVVSRNRTIPCSANVYTTDPLPHFKDEDYMLRIGKKNDSSWSYTQDFKIYANPAKYSPHY</sequence>
<feature type="chain" id="PRO_5008889684" description="Yeast cell wall synthesis Kre9/Knh1-like N-terminal domain-containing protein" evidence="2">
    <location>
        <begin position="21"/>
        <end position="127"/>
    </location>
</feature>
<reference evidence="4 5" key="1">
    <citation type="submission" date="2016-03" db="EMBL/GenBank/DDBJ databases">
        <title>Choanephora cucurbitarum.</title>
        <authorList>
            <person name="Min B."/>
            <person name="Park H."/>
            <person name="Park J.-H."/>
            <person name="Shin H.-D."/>
            <person name="Choi I.-G."/>
        </authorList>
    </citation>
    <scope>NUCLEOTIDE SEQUENCE [LARGE SCALE GENOMIC DNA]</scope>
    <source>
        <strain evidence="4 5">KUS-F28377</strain>
    </source>
</reference>
<dbReference type="OrthoDB" id="2260257at2759"/>
<protein>
    <recommendedName>
        <fullName evidence="3">Yeast cell wall synthesis Kre9/Knh1-like N-terminal domain-containing protein</fullName>
    </recommendedName>
</protein>
<name>A0A1C7NGJ2_9FUNG</name>
<keyword evidence="1 2" id="KW-0732">Signal</keyword>
<evidence type="ECO:0000313" key="5">
    <source>
        <dbReference type="Proteomes" id="UP000093000"/>
    </source>
</evidence>
<evidence type="ECO:0000259" key="3">
    <source>
        <dbReference type="Pfam" id="PF10342"/>
    </source>
</evidence>